<dbReference type="InterPro" id="IPR009057">
    <property type="entry name" value="Homeodomain-like_sf"/>
</dbReference>
<gene>
    <name evidence="4" type="ORF">DFR74_101590</name>
</gene>
<organism evidence="4 5">
    <name type="scientific">Nocardia puris</name>
    <dbReference type="NCBI Taxonomy" id="208602"/>
    <lineage>
        <taxon>Bacteria</taxon>
        <taxon>Bacillati</taxon>
        <taxon>Actinomycetota</taxon>
        <taxon>Actinomycetes</taxon>
        <taxon>Mycobacteriales</taxon>
        <taxon>Nocardiaceae</taxon>
        <taxon>Nocardia</taxon>
    </lineage>
</organism>
<name>A0A366E386_9NOCA</name>
<protein>
    <submittedName>
        <fullName evidence="4">TetR family transcriptional regulator</fullName>
    </submittedName>
</protein>
<dbReference type="Gene3D" id="1.10.357.10">
    <property type="entry name" value="Tetracycline Repressor, domain 2"/>
    <property type="match status" value="1"/>
</dbReference>
<comment type="caution">
    <text evidence="4">The sequence shown here is derived from an EMBL/GenBank/DDBJ whole genome shotgun (WGS) entry which is preliminary data.</text>
</comment>
<evidence type="ECO:0000256" key="1">
    <source>
        <dbReference type="ARBA" id="ARBA00023125"/>
    </source>
</evidence>
<keyword evidence="5" id="KW-1185">Reference proteome</keyword>
<dbReference type="SUPFAM" id="SSF48498">
    <property type="entry name" value="Tetracyclin repressor-like, C-terminal domain"/>
    <property type="match status" value="1"/>
</dbReference>
<feature type="domain" description="HTH tetR-type" evidence="3">
    <location>
        <begin position="8"/>
        <end position="68"/>
    </location>
</feature>
<feature type="DNA-binding region" description="H-T-H motif" evidence="2">
    <location>
        <begin position="31"/>
        <end position="50"/>
    </location>
</feature>
<dbReference type="EMBL" id="QNRE01000001">
    <property type="protein sequence ID" value="RBO96575.1"/>
    <property type="molecule type" value="Genomic_DNA"/>
</dbReference>
<sequence>MRAEGWREERRQLILTVASELFAARGYHGTGMHDIARLTQCSKPVLYKSFSCKLELYLAVLDHHVATLSTAIGAALATESGNLFRIQAAVGALFDFIDSQSQGFRLIFEADVLDEPSVQWRVDTAVDTCITLIADAISRDSRLDPVRSRTLAAGLVGASRYTARHWLEAGRPIPKHVAADTIVALYWGGLSQLPLTPHHCDLPARIA</sequence>
<dbReference type="PROSITE" id="PS50977">
    <property type="entry name" value="HTH_TETR_2"/>
    <property type="match status" value="1"/>
</dbReference>
<accession>A0A366E386</accession>
<dbReference type="PANTHER" id="PTHR30055:SF160">
    <property type="entry name" value="TRANSCRIPTIONAL REGULATORY PROTEIN (PROBABLY ASNC-FAMILY)-RELATED"/>
    <property type="match status" value="1"/>
</dbReference>
<reference evidence="4 5" key="1">
    <citation type="submission" date="2018-06" db="EMBL/GenBank/DDBJ databases">
        <title>Genomic Encyclopedia of Type Strains, Phase IV (KMG-IV): sequencing the most valuable type-strain genomes for metagenomic binning, comparative biology and taxonomic classification.</title>
        <authorList>
            <person name="Goeker M."/>
        </authorList>
    </citation>
    <scope>NUCLEOTIDE SEQUENCE [LARGE SCALE GENOMIC DNA]</scope>
    <source>
        <strain evidence="4 5">DSM 44599</strain>
    </source>
</reference>
<dbReference type="Proteomes" id="UP000252586">
    <property type="component" value="Unassembled WGS sequence"/>
</dbReference>
<proteinExistence type="predicted"/>
<dbReference type="InterPro" id="IPR001647">
    <property type="entry name" value="HTH_TetR"/>
</dbReference>
<dbReference type="PRINTS" id="PR00455">
    <property type="entry name" value="HTHTETR"/>
</dbReference>
<keyword evidence="1 2" id="KW-0238">DNA-binding</keyword>
<dbReference type="GO" id="GO:0000976">
    <property type="term" value="F:transcription cis-regulatory region binding"/>
    <property type="evidence" value="ECO:0007669"/>
    <property type="project" value="TreeGrafter"/>
</dbReference>
<dbReference type="OrthoDB" id="70491at2"/>
<evidence type="ECO:0000313" key="5">
    <source>
        <dbReference type="Proteomes" id="UP000252586"/>
    </source>
</evidence>
<dbReference type="GO" id="GO:0003700">
    <property type="term" value="F:DNA-binding transcription factor activity"/>
    <property type="evidence" value="ECO:0007669"/>
    <property type="project" value="TreeGrafter"/>
</dbReference>
<evidence type="ECO:0000256" key="2">
    <source>
        <dbReference type="PROSITE-ProRule" id="PRU00335"/>
    </source>
</evidence>
<dbReference type="RefSeq" id="WP_113974923.1">
    <property type="nucleotide sequence ID" value="NZ_QNRE01000001.1"/>
</dbReference>
<dbReference type="SUPFAM" id="SSF46689">
    <property type="entry name" value="Homeodomain-like"/>
    <property type="match status" value="1"/>
</dbReference>
<dbReference type="PANTHER" id="PTHR30055">
    <property type="entry name" value="HTH-TYPE TRANSCRIPTIONAL REGULATOR RUTR"/>
    <property type="match status" value="1"/>
</dbReference>
<evidence type="ECO:0000313" key="4">
    <source>
        <dbReference type="EMBL" id="RBO96575.1"/>
    </source>
</evidence>
<dbReference type="STRING" id="1210090.GCA_001613185_05656"/>
<dbReference type="InterPro" id="IPR036271">
    <property type="entry name" value="Tet_transcr_reg_TetR-rel_C_sf"/>
</dbReference>
<dbReference type="Pfam" id="PF00440">
    <property type="entry name" value="TetR_N"/>
    <property type="match status" value="1"/>
</dbReference>
<evidence type="ECO:0000259" key="3">
    <source>
        <dbReference type="PROSITE" id="PS50977"/>
    </source>
</evidence>
<dbReference type="AlphaFoldDB" id="A0A366E386"/>
<dbReference type="InterPro" id="IPR050109">
    <property type="entry name" value="HTH-type_TetR-like_transc_reg"/>
</dbReference>